<dbReference type="PROSITE" id="PS50003">
    <property type="entry name" value="PH_DOMAIN"/>
    <property type="match status" value="1"/>
</dbReference>
<organism evidence="8 9">
    <name type="scientific">Gracilariopsis chorda</name>
    <dbReference type="NCBI Taxonomy" id="448386"/>
    <lineage>
        <taxon>Eukaryota</taxon>
        <taxon>Rhodophyta</taxon>
        <taxon>Florideophyceae</taxon>
        <taxon>Rhodymeniophycidae</taxon>
        <taxon>Gracilariales</taxon>
        <taxon>Gracilariaceae</taxon>
        <taxon>Gracilariopsis</taxon>
    </lineage>
</organism>
<comment type="similarity">
    <text evidence="4">Belongs to the protein kinase superfamily.</text>
</comment>
<dbReference type="CDD" id="cd05117">
    <property type="entry name" value="STKc_CAMK"/>
    <property type="match status" value="1"/>
</dbReference>
<proteinExistence type="inferred from homology"/>
<gene>
    <name evidence="8" type="ORF">BWQ96_01406</name>
</gene>
<dbReference type="PROSITE" id="PS00107">
    <property type="entry name" value="PROTEIN_KINASE_ATP"/>
    <property type="match status" value="1"/>
</dbReference>
<dbReference type="SMART" id="SM00220">
    <property type="entry name" value="S_TKc"/>
    <property type="match status" value="1"/>
</dbReference>
<evidence type="ECO:0000256" key="1">
    <source>
        <dbReference type="ARBA" id="ARBA00022741"/>
    </source>
</evidence>
<dbReference type="Pfam" id="PF00069">
    <property type="entry name" value="Pkinase"/>
    <property type="match status" value="1"/>
</dbReference>
<keyword evidence="4" id="KW-0723">Serine/threonine-protein kinase</keyword>
<feature type="compositionally biased region" description="Basic residues" evidence="5">
    <location>
        <begin position="1"/>
        <end position="11"/>
    </location>
</feature>
<dbReference type="InterPro" id="IPR000719">
    <property type="entry name" value="Prot_kinase_dom"/>
</dbReference>
<reference evidence="8 9" key="1">
    <citation type="journal article" date="2018" name="Mol. Biol. Evol.">
        <title>Analysis of the draft genome of the red seaweed Gracilariopsis chorda provides insights into genome size evolution in Rhodophyta.</title>
        <authorList>
            <person name="Lee J."/>
            <person name="Yang E.C."/>
            <person name="Graf L."/>
            <person name="Yang J.H."/>
            <person name="Qiu H."/>
            <person name="Zel Zion U."/>
            <person name="Chan C.X."/>
            <person name="Stephens T.G."/>
            <person name="Weber A.P.M."/>
            <person name="Boo G.H."/>
            <person name="Boo S.M."/>
            <person name="Kim K.M."/>
            <person name="Shin Y."/>
            <person name="Jung M."/>
            <person name="Lee S.J."/>
            <person name="Yim H.S."/>
            <person name="Lee J.H."/>
            <person name="Bhattacharya D."/>
            <person name="Yoon H.S."/>
        </authorList>
    </citation>
    <scope>NUCLEOTIDE SEQUENCE [LARGE SCALE GENOMIC DNA]</scope>
    <source>
        <strain evidence="8 9">SKKU-2015</strain>
        <tissue evidence="8">Whole body</tissue>
    </source>
</reference>
<protein>
    <submittedName>
        <fullName evidence="8">Myosin light chain kinase A</fullName>
    </submittedName>
</protein>
<dbReference type="InterPro" id="IPR011993">
    <property type="entry name" value="PH-like_dom_sf"/>
</dbReference>
<dbReference type="SMART" id="SM00233">
    <property type="entry name" value="PH"/>
    <property type="match status" value="1"/>
</dbReference>
<dbReference type="SUPFAM" id="SSF50729">
    <property type="entry name" value="PH domain-like"/>
    <property type="match status" value="1"/>
</dbReference>
<feature type="binding site" evidence="3">
    <location>
        <position position="164"/>
    </location>
    <ligand>
        <name>ATP</name>
        <dbReference type="ChEBI" id="CHEBI:30616"/>
    </ligand>
</feature>
<dbReference type="Gene3D" id="2.30.29.30">
    <property type="entry name" value="Pleckstrin-homology domain (PH domain)/Phosphotyrosine-binding domain (PTB)"/>
    <property type="match status" value="1"/>
</dbReference>
<keyword evidence="9" id="KW-1185">Reference proteome</keyword>
<dbReference type="OrthoDB" id="40902at2759"/>
<dbReference type="PROSITE" id="PS50011">
    <property type="entry name" value="PROTEIN_KINASE_DOM"/>
    <property type="match status" value="1"/>
</dbReference>
<dbReference type="FunFam" id="1.10.510.10:FF:000571">
    <property type="entry name" value="Maternal embryonic leucine zipper kinase"/>
    <property type="match status" value="1"/>
</dbReference>
<dbReference type="Proteomes" id="UP000247409">
    <property type="component" value="Unassembled WGS sequence"/>
</dbReference>
<evidence type="ECO:0000259" key="7">
    <source>
        <dbReference type="PROSITE" id="PS50011"/>
    </source>
</evidence>
<keyword evidence="1 3" id="KW-0547">Nucleotide-binding</keyword>
<evidence type="ECO:0000256" key="2">
    <source>
        <dbReference type="ARBA" id="ARBA00022840"/>
    </source>
</evidence>
<dbReference type="GO" id="GO:0005524">
    <property type="term" value="F:ATP binding"/>
    <property type="evidence" value="ECO:0007669"/>
    <property type="project" value="UniProtKB-UniRule"/>
</dbReference>
<feature type="compositionally biased region" description="Low complexity" evidence="5">
    <location>
        <begin position="16"/>
        <end position="26"/>
    </location>
</feature>
<feature type="region of interest" description="Disordered" evidence="5">
    <location>
        <begin position="1"/>
        <end position="35"/>
    </location>
</feature>
<dbReference type="InterPro" id="IPR008271">
    <property type="entry name" value="Ser/Thr_kinase_AS"/>
</dbReference>
<evidence type="ECO:0000313" key="9">
    <source>
        <dbReference type="Proteomes" id="UP000247409"/>
    </source>
</evidence>
<dbReference type="Gene3D" id="1.10.510.10">
    <property type="entry name" value="Transferase(Phosphotransferase) domain 1"/>
    <property type="match status" value="1"/>
</dbReference>
<feature type="region of interest" description="Disordered" evidence="5">
    <location>
        <begin position="434"/>
        <end position="462"/>
    </location>
</feature>
<feature type="domain" description="Protein kinase" evidence="7">
    <location>
        <begin position="135"/>
        <end position="395"/>
    </location>
</feature>
<name>A0A2V3J640_9FLOR</name>
<feature type="domain" description="PH" evidence="6">
    <location>
        <begin position="38"/>
        <end position="128"/>
    </location>
</feature>
<dbReference type="PROSITE" id="PS00108">
    <property type="entry name" value="PROTEIN_KINASE_ST"/>
    <property type="match status" value="1"/>
</dbReference>
<sequence>MMTPRSKRSIRRLMQNPSENEPPSSSTDEKSEPTYRQSVEMSGWVLKYQRLRGGQVKRYFRLNNSILTNHPQLTAPATWEVSVSKCIVRASQPKRLITLRMVDKQIRFQLSTDAEMYRWAEAVRSASVCNIEDFYALDKQIGAGSFGAVRIGFDISTGAKRAVKVVQRTSNVKELEFVQREIDVLLSISHPHVVRTHDIFDEKDKIYMVMDFVEGGDLFDYMARKTHLSEISAKLVIWQMLQGLHYLHENNIVHRDIKPENVLMASVNPLVVQITDFGFANFVDPSSSAPQTDLKSMVGTGCYMAPEIMDARGHGKPVDIFSTGVVMFRLLSSKLPFRGMTMRECYKQAMNEGADFFTREWGGVSTEAKQLCGTMLSSDPDKRPSAERALAHAWFSDDTEFKTELDRVDNILALESVKSLDSIKSKASLNRKFTPLSSAKRTGSGENSMAGEKPRTATAGKF</sequence>
<dbReference type="SUPFAM" id="SSF56112">
    <property type="entry name" value="Protein kinase-like (PK-like)"/>
    <property type="match status" value="1"/>
</dbReference>
<dbReference type="GO" id="GO:0004674">
    <property type="term" value="F:protein serine/threonine kinase activity"/>
    <property type="evidence" value="ECO:0007669"/>
    <property type="project" value="UniProtKB-KW"/>
</dbReference>
<dbReference type="InterPro" id="IPR017441">
    <property type="entry name" value="Protein_kinase_ATP_BS"/>
</dbReference>
<evidence type="ECO:0000256" key="3">
    <source>
        <dbReference type="PROSITE-ProRule" id="PRU10141"/>
    </source>
</evidence>
<keyword evidence="8" id="KW-0808">Transferase</keyword>
<dbReference type="STRING" id="448386.A0A2V3J640"/>
<dbReference type="EMBL" id="NBIV01000011">
    <property type="protein sequence ID" value="PXF48850.1"/>
    <property type="molecule type" value="Genomic_DNA"/>
</dbReference>
<evidence type="ECO:0000256" key="4">
    <source>
        <dbReference type="RuleBase" id="RU000304"/>
    </source>
</evidence>
<evidence type="ECO:0000259" key="6">
    <source>
        <dbReference type="PROSITE" id="PS50003"/>
    </source>
</evidence>
<keyword evidence="8" id="KW-0418">Kinase</keyword>
<feature type="compositionally biased region" description="Polar residues" evidence="5">
    <location>
        <begin position="435"/>
        <end position="447"/>
    </location>
</feature>
<dbReference type="InterPro" id="IPR011009">
    <property type="entry name" value="Kinase-like_dom_sf"/>
</dbReference>
<keyword evidence="2 3" id="KW-0067">ATP-binding</keyword>
<evidence type="ECO:0000313" key="8">
    <source>
        <dbReference type="EMBL" id="PXF48850.1"/>
    </source>
</evidence>
<dbReference type="PANTHER" id="PTHR24347">
    <property type="entry name" value="SERINE/THREONINE-PROTEIN KINASE"/>
    <property type="match status" value="1"/>
</dbReference>
<dbReference type="InterPro" id="IPR001849">
    <property type="entry name" value="PH_domain"/>
</dbReference>
<accession>A0A2V3J640</accession>
<dbReference type="AlphaFoldDB" id="A0A2V3J640"/>
<comment type="caution">
    <text evidence="8">The sequence shown here is derived from an EMBL/GenBank/DDBJ whole genome shotgun (WGS) entry which is preliminary data.</text>
</comment>
<evidence type="ECO:0000256" key="5">
    <source>
        <dbReference type="SAM" id="MobiDB-lite"/>
    </source>
</evidence>